<keyword evidence="2" id="KW-0732">Signal</keyword>
<evidence type="ECO:0000313" key="5">
    <source>
        <dbReference type="Proteomes" id="UP000031623"/>
    </source>
</evidence>
<feature type="domain" description="EF-hand" evidence="3">
    <location>
        <begin position="31"/>
        <end position="66"/>
    </location>
</feature>
<dbReference type="STRING" id="40754.THII_1627"/>
<accession>A0A090AFS4</accession>
<feature type="chain" id="PRO_5001852704" evidence="2">
    <location>
        <begin position="24"/>
        <end position="200"/>
    </location>
</feature>
<name>A0A090AFS4_9GAMM</name>
<protein>
    <submittedName>
        <fullName evidence="4">Putative signal transduction protein with EFhand domain</fullName>
    </submittedName>
</protein>
<proteinExistence type="predicted"/>
<dbReference type="PANTHER" id="PTHR10827">
    <property type="entry name" value="RETICULOCALBIN"/>
    <property type="match status" value="1"/>
</dbReference>
<dbReference type="InterPro" id="IPR011992">
    <property type="entry name" value="EF-hand-dom_pair"/>
</dbReference>
<dbReference type="OrthoDB" id="5703633at2"/>
<dbReference type="Proteomes" id="UP000031623">
    <property type="component" value="Chromosome"/>
</dbReference>
<dbReference type="Pfam" id="PF13202">
    <property type="entry name" value="EF-hand_5"/>
    <property type="match status" value="5"/>
</dbReference>
<keyword evidence="5" id="KW-1185">Reference proteome</keyword>
<dbReference type="InterPro" id="IPR018247">
    <property type="entry name" value="EF_Hand_1_Ca_BS"/>
</dbReference>
<dbReference type="InterPro" id="IPR002048">
    <property type="entry name" value="EF_hand_dom"/>
</dbReference>
<dbReference type="HOGENOM" id="CLU_091273_2_0_6"/>
<feature type="region of interest" description="Disordered" evidence="1">
    <location>
        <begin position="180"/>
        <end position="200"/>
    </location>
</feature>
<feature type="domain" description="EF-hand" evidence="3">
    <location>
        <begin position="149"/>
        <end position="184"/>
    </location>
</feature>
<organism evidence="4 5">
    <name type="scientific">Thioploca ingrica</name>
    <dbReference type="NCBI Taxonomy" id="40754"/>
    <lineage>
        <taxon>Bacteria</taxon>
        <taxon>Pseudomonadati</taxon>
        <taxon>Pseudomonadota</taxon>
        <taxon>Gammaproteobacteria</taxon>
        <taxon>Thiotrichales</taxon>
        <taxon>Thiotrichaceae</taxon>
        <taxon>Thioploca</taxon>
    </lineage>
</organism>
<dbReference type="AlphaFoldDB" id="A0A090AFS4"/>
<dbReference type="Gene3D" id="1.10.238.10">
    <property type="entry name" value="EF-hand"/>
    <property type="match status" value="2"/>
</dbReference>
<dbReference type="PANTHER" id="PTHR10827:SF85">
    <property type="entry name" value="CALCIUM-BINDING PROTEIN"/>
    <property type="match status" value="1"/>
</dbReference>
<dbReference type="PROSITE" id="PS50222">
    <property type="entry name" value="EF_HAND_2"/>
    <property type="match status" value="3"/>
</dbReference>
<evidence type="ECO:0000313" key="4">
    <source>
        <dbReference type="EMBL" id="BAP55924.1"/>
    </source>
</evidence>
<evidence type="ECO:0000256" key="2">
    <source>
        <dbReference type="SAM" id="SignalP"/>
    </source>
</evidence>
<evidence type="ECO:0000259" key="3">
    <source>
        <dbReference type="PROSITE" id="PS50222"/>
    </source>
</evidence>
<feature type="domain" description="EF-hand" evidence="3">
    <location>
        <begin position="87"/>
        <end position="122"/>
    </location>
</feature>
<dbReference type="SUPFAM" id="SSF47473">
    <property type="entry name" value="EF-hand"/>
    <property type="match status" value="1"/>
</dbReference>
<reference evidence="4 5" key="1">
    <citation type="journal article" date="2014" name="ISME J.">
        <title>Ecophysiology of Thioploca ingrica as revealed by the complete genome sequence supplemented with proteomic evidence.</title>
        <authorList>
            <person name="Kojima H."/>
            <person name="Ogura Y."/>
            <person name="Yamamoto N."/>
            <person name="Togashi T."/>
            <person name="Mori H."/>
            <person name="Watanabe T."/>
            <person name="Nemoto F."/>
            <person name="Kurokawa K."/>
            <person name="Hayashi T."/>
            <person name="Fukui M."/>
        </authorList>
    </citation>
    <scope>NUCLEOTIDE SEQUENCE [LARGE SCALE GENOMIC DNA]</scope>
</reference>
<feature type="signal peptide" evidence="2">
    <location>
        <begin position="1"/>
        <end position="23"/>
    </location>
</feature>
<dbReference type="GO" id="GO:0005509">
    <property type="term" value="F:calcium ion binding"/>
    <property type="evidence" value="ECO:0007669"/>
    <property type="project" value="InterPro"/>
</dbReference>
<gene>
    <name evidence="4" type="ORF">THII_1627</name>
</gene>
<dbReference type="PROSITE" id="PS00018">
    <property type="entry name" value="EF_HAND_1"/>
    <property type="match status" value="3"/>
</dbReference>
<dbReference type="KEGG" id="tig:THII_1627"/>
<dbReference type="EMBL" id="AP014633">
    <property type="protein sequence ID" value="BAP55924.1"/>
    <property type="molecule type" value="Genomic_DNA"/>
</dbReference>
<sequence length="200" mass="21211">MLKQPAIPFTLIISLALSAPVFARGGHEMGRNSQQLDEFIAQYDSNQDGTVTAEEIQAARAAEFQQADTNTNGTLELQELQADMESKQAQHQATRFAQIDTDGNGQLSVEEFQNAHPEPNTGIAATLFGLADQDKNGALSPEEFAVLRSPEGQMWHHFAQLDSDGDGVISEAEYTAAKMDGGGRGPGGGHGMGGHGPGGF</sequence>
<evidence type="ECO:0000256" key="1">
    <source>
        <dbReference type="SAM" id="MobiDB-lite"/>
    </source>
</evidence>
<dbReference type="SMART" id="SM00054">
    <property type="entry name" value="EFh"/>
    <property type="match status" value="5"/>
</dbReference>